<accession>A0A200J645</accession>
<evidence type="ECO:0000313" key="1">
    <source>
        <dbReference type="EMBL" id="OUZ32628.1"/>
    </source>
</evidence>
<gene>
    <name evidence="1" type="ORF">A5889_001337</name>
</gene>
<name>A0A200J645_9ENTE</name>
<comment type="caution">
    <text evidence="1">The sequence shown here is derived from an EMBL/GenBank/DDBJ whole genome shotgun (WGS) entry which is preliminary data.</text>
</comment>
<sequence>MDEIHVTRRSMSASLAVYKAFNENQIQSKDAILQNFEEVIEEVTKEIRESDFYDDDSEFLKQAIPQIEQYVSKDFIFDFESAILLSSSFIKDDRYKLLQKSTFNKVLIFLAKLDNYRKEFEAAKEKLEKISELDDRYQVYYDREVFISMATSLNETDAKREVDKISWENDYQNELYTLFYEIETQSISIDKLEAYETNYK</sequence>
<proteinExistence type="predicted"/>
<dbReference type="EMBL" id="NIBQ01000002">
    <property type="protein sequence ID" value="OUZ32628.1"/>
    <property type="molecule type" value="Genomic_DNA"/>
</dbReference>
<protein>
    <submittedName>
        <fullName evidence="1">Uncharacterized protein</fullName>
    </submittedName>
</protein>
<dbReference type="AlphaFoldDB" id="A0A200J645"/>
<reference evidence="1" key="1">
    <citation type="submission" date="2017-05" db="EMBL/GenBank/DDBJ databases">
        <title>The Genome Sequence of Enterococcus sp. 9D6_DIV0238.</title>
        <authorList>
            <consortium name="The Broad Institute Genomics Platform"/>
            <consortium name="The Broad Institute Genomic Center for Infectious Diseases"/>
            <person name="Earl A."/>
            <person name="Manson A."/>
            <person name="Schwartman J."/>
            <person name="Gilmore M."/>
            <person name="Abouelleil A."/>
            <person name="Cao P."/>
            <person name="Chapman S."/>
            <person name="Cusick C."/>
            <person name="Shea T."/>
            <person name="Young S."/>
            <person name="Neafsey D."/>
            <person name="Nusbaum C."/>
            <person name="Birren B."/>
        </authorList>
    </citation>
    <scope>NUCLEOTIDE SEQUENCE [LARGE SCALE GENOMIC DNA]</scope>
    <source>
        <strain evidence="1">9D6_DIV0238</strain>
    </source>
</reference>
<organism evidence="1">
    <name type="scientific">Candidatus Enterococcus dunnyi</name>
    <dbReference type="NCBI Taxonomy" id="1834192"/>
    <lineage>
        <taxon>Bacteria</taxon>
        <taxon>Bacillati</taxon>
        <taxon>Bacillota</taxon>
        <taxon>Bacilli</taxon>
        <taxon>Lactobacillales</taxon>
        <taxon>Enterococcaceae</taxon>
        <taxon>Enterococcus</taxon>
    </lineage>
</organism>